<dbReference type="EMBL" id="FNHZ01000001">
    <property type="protein sequence ID" value="SDM51017.1"/>
    <property type="molecule type" value="Genomic_DNA"/>
</dbReference>
<reference evidence="3" key="1">
    <citation type="submission" date="2016-10" db="EMBL/GenBank/DDBJ databases">
        <authorList>
            <person name="Varghese N."/>
            <person name="Submissions S."/>
        </authorList>
    </citation>
    <scope>NUCLEOTIDE SEQUENCE [LARGE SCALE GENOMIC DNA]</scope>
    <source>
        <strain evidence="3">M83</strain>
    </source>
</reference>
<keyword evidence="3" id="KW-1185">Reference proteome</keyword>
<dbReference type="Pfam" id="PF00583">
    <property type="entry name" value="Acetyltransf_1"/>
    <property type="match status" value="1"/>
</dbReference>
<gene>
    <name evidence="2" type="ORF">SAMN05216544_0488</name>
</gene>
<organism evidence="2 3">
    <name type="scientific">Lachnospira pectinoschiza</name>
    <dbReference type="NCBI Taxonomy" id="28052"/>
    <lineage>
        <taxon>Bacteria</taxon>
        <taxon>Bacillati</taxon>
        <taxon>Bacillota</taxon>
        <taxon>Clostridia</taxon>
        <taxon>Lachnospirales</taxon>
        <taxon>Lachnospiraceae</taxon>
        <taxon>Lachnospira</taxon>
    </lineage>
</organism>
<evidence type="ECO:0000313" key="2">
    <source>
        <dbReference type="EMBL" id="SDM51017.1"/>
    </source>
</evidence>
<proteinExistence type="predicted"/>
<dbReference type="PROSITE" id="PS51186">
    <property type="entry name" value="GNAT"/>
    <property type="match status" value="1"/>
</dbReference>
<dbReference type="OrthoDB" id="7163760at2"/>
<dbReference type="CDD" id="cd04301">
    <property type="entry name" value="NAT_SF"/>
    <property type="match status" value="1"/>
</dbReference>
<sequence>MEIKKLDYIDETISAAFNDFLGKCSDYEPYYSNQYNPKFLGYALFEGDTIISYLGALLINFEKPVTSDIELDEASKNIFEISALTLPEYRNKGCFTKLLGKCISDWQNSSNFIMPLEEEFKEASFVSDYLYSEYLYVLKKEDFVANQETLSKDSLKIDHYCAFTEDHQHYYLYLSAEDASNSGEALEADESLESSEVYGLEDEDVQILNACFNEEEPAAVINISFEKSYATIYGVFVDEDKRNLGLGYALLYDCLEEHFSNYDLPLILNVTSTNIPACKLYKKAGFKAASQVNFYAITSPMS</sequence>
<dbReference type="InterPro" id="IPR000182">
    <property type="entry name" value="GNAT_dom"/>
</dbReference>
<keyword evidence="2" id="KW-0808">Transferase</keyword>
<name>A0A1G9TTG6_9FIRM</name>
<dbReference type="InterPro" id="IPR016181">
    <property type="entry name" value="Acyl_CoA_acyltransferase"/>
</dbReference>
<evidence type="ECO:0000313" key="3">
    <source>
        <dbReference type="Proteomes" id="UP000187651"/>
    </source>
</evidence>
<dbReference type="Proteomes" id="UP000187651">
    <property type="component" value="Unassembled WGS sequence"/>
</dbReference>
<protein>
    <submittedName>
        <fullName evidence="2">Acetyltransferase (GNAT) family protein</fullName>
    </submittedName>
</protein>
<dbReference type="AlphaFoldDB" id="A0A1G9TTG6"/>
<dbReference type="SUPFAM" id="SSF55729">
    <property type="entry name" value="Acyl-CoA N-acyltransferases (Nat)"/>
    <property type="match status" value="2"/>
</dbReference>
<feature type="domain" description="N-acetyltransferase" evidence="1">
    <location>
        <begin position="157"/>
        <end position="302"/>
    </location>
</feature>
<dbReference type="Gene3D" id="3.40.630.30">
    <property type="match status" value="2"/>
</dbReference>
<accession>A0A1G9TTG6</accession>
<dbReference type="GO" id="GO:0016747">
    <property type="term" value="F:acyltransferase activity, transferring groups other than amino-acyl groups"/>
    <property type="evidence" value="ECO:0007669"/>
    <property type="project" value="InterPro"/>
</dbReference>
<dbReference type="RefSeq" id="WP_074520755.1">
    <property type="nucleotide sequence ID" value="NZ_FNHZ01000001.1"/>
</dbReference>
<evidence type="ECO:0000259" key="1">
    <source>
        <dbReference type="PROSITE" id="PS51186"/>
    </source>
</evidence>